<dbReference type="Gene3D" id="2.60.40.1260">
    <property type="entry name" value="Lamin Tail domain"/>
    <property type="match status" value="2"/>
</dbReference>
<dbReference type="SUPFAM" id="SSF74853">
    <property type="entry name" value="Lamin A/C globular tail domain"/>
    <property type="match status" value="3"/>
</dbReference>
<feature type="compositionally biased region" description="Polar residues" evidence="2">
    <location>
        <begin position="469"/>
        <end position="485"/>
    </location>
</feature>
<feature type="region of interest" description="Disordered" evidence="2">
    <location>
        <begin position="247"/>
        <end position="268"/>
    </location>
</feature>
<reference evidence="4 5" key="1">
    <citation type="submission" date="2019-09" db="EMBL/GenBank/DDBJ databases">
        <title>Genomes of Cryomorphaceae.</title>
        <authorList>
            <person name="Bowman J.P."/>
        </authorList>
    </citation>
    <scope>NUCLEOTIDE SEQUENCE [LARGE SCALE GENOMIC DNA]</scope>
    <source>
        <strain evidence="4 5">KCTC 52047</strain>
    </source>
</reference>
<dbReference type="InterPro" id="IPR032812">
    <property type="entry name" value="SbsA_Ig"/>
</dbReference>
<dbReference type="Proteomes" id="UP000435357">
    <property type="component" value="Unassembled WGS sequence"/>
</dbReference>
<dbReference type="Pfam" id="PF13585">
    <property type="entry name" value="CHU_C"/>
    <property type="match status" value="1"/>
</dbReference>
<dbReference type="Gene3D" id="2.60.40.4070">
    <property type="match status" value="1"/>
</dbReference>
<protein>
    <recommendedName>
        <fullName evidence="3">LTD domain-containing protein</fullName>
    </recommendedName>
</protein>
<feature type="compositionally biased region" description="Polar residues" evidence="2">
    <location>
        <begin position="737"/>
        <end position="747"/>
    </location>
</feature>
<dbReference type="RefSeq" id="WP_151167946.1">
    <property type="nucleotide sequence ID" value="NZ_WACR01000006.1"/>
</dbReference>
<comment type="caution">
    <text evidence="4">The sequence shown here is derived from an EMBL/GenBank/DDBJ whole genome shotgun (WGS) entry which is preliminary data.</text>
</comment>
<dbReference type="InterPro" id="IPR001322">
    <property type="entry name" value="Lamin_tail_dom"/>
</dbReference>
<evidence type="ECO:0000256" key="1">
    <source>
        <dbReference type="ARBA" id="ARBA00022729"/>
    </source>
</evidence>
<keyword evidence="1" id="KW-0732">Signal</keyword>
<feature type="domain" description="LTD" evidence="3">
    <location>
        <begin position="572"/>
        <end position="695"/>
    </location>
</feature>
<dbReference type="InterPro" id="IPR036415">
    <property type="entry name" value="Lamin_tail_dom_sf"/>
</dbReference>
<feature type="region of interest" description="Disordered" evidence="2">
    <location>
        <begin position="463"/>
        <end position="485"/>
    </location>
</feature>
<name>A0A6N6M796_9FLAO</name>
<gene>
    <name evidence="4" type="ORF">F3059_07820</name>
</gene>
<evidence type="ECO:0000313" key="5">
    <source>
        <dbReference type="Proteomes" id="UP000435357"/>
    </source>
</evidence>
<organism evidence="4 5">
    <name type="scientific">Salibacter halophilus</name>
    <dbReference type="NCBI Taxonomy" id="1803916"/>
    <lineage>
        <taxon>Bacteria</taxon>
        <taxon>Pseudomonadati</taxon>
        <taxon>Bacteroidota</taxon>
        <taxon>Flavobacteriia</taxon>
        <taxon>Flavobacteriales</taxon>
        <taxon>Salibacteraceae</taxon>
        <taxon>Salibacter</taxon>
    </lineage>
</organism>
<feature type="domain" description="LTD" evidence="3">
    <location>
        <begin position="837"/>
        <end position="990"/>
    </location>
</feature>
<dbReference type="AlphaFoldDB" id="A0A6N6M796"/>
<evidence type="ECO:0000259" key="3">
    <source>
        <dbReference type="PROSITE" id="PS51841"/>
    </source>
</evidence>
<evidence type="ECO:0000256" key="2">
    <source>
        <dbReference type="SAM" id="MobiDB-lite"/>
    </source>
</evidence>
<dbReference type="EMBL" id="WACR01000006">
    <property type="protein sequence ID" value="KAB1063936.1"/>
    <property type="molecule type" value="Genomic_DNA"/>
</dbReference>
<dbReference type="InterPro" id="IPR014755">
    <property type="entry name" value="Cu-Rt/internalin_Ig-like"/>
</dbReference>
<sequence>MKRTIIFLFLTITFLNGYSQFNDDFSDGDFSQNPTWFGDTSIFIVNAQNEFQLNDVVSSEAHAVTQSQAIVSASWEAKIRMDFDPSSSNYCRFYLVSDQPDLKGSLNGYFLRIGGVSGDGDDVSLYRQDGTSETLLIDGADSTVGLTPEVRVRVNRQAGGQWELEIDTALNGTFQSQGMATDNTYTNAQYTGVFCDYTSTRADKFFFDDFVVTGTPVPDTTAPSIDSLVIVSNSELDVFFSESLDQQSAETDQNYSVDQSIGNPSNATLDSQNDRLVHLTFSSTFSQGSSYTLSASNIEDQNNNMSGTLQESFVYFIPQTPIAKDVIINEFMADPTPPVGQPDAEYIELYNNSNKSFDLSGWTISDASSTVSLPGYPLLAGEYAVIIDSDDSSLFSNVNNLVLVNSLPALNNGGDDIVLTDGQSLVIDSLSYETSWYGDPNKSSGGYSLELINPNAICGGANNWKASEDQSGGTPGAQNSVFNTQPDVTPPGITSVSIPDSSTIQLQFNEGIDTALSTNSFILSPLIQLSGITINDLSSISLNLASPLDSAQIYDLLVQNISDCPGNTLNDTTIKIAIGKTPQPFELVINELYPDPDPEISNLPDAEFVEIFNTTQKALNLNGLSITDGTSTTSLPNEILLPGEYAIVIDDDFTLNYLNHGKLIPVSSLPSLNNSSDQIVIYSLSQTIDRVNYNSSWYGSAEKAGGGYTLERISPFDFCSGDENWKGSDHPDGGTPGSENSVFDPNSTVPDPALTSVKIDSLKGIRAVFNRRVDSTTIISANFELLPNPGIDSVYYSPSEPNEAIIIIASDLVAGQNYTLTATNILDCAGAIIGSGNSVDFSLPTRGTVVINEVLFNPRSGGSDFVELYNPNDMPVDVTGWGFQYVSNNGDTSVNAFENQQYVIEPDGYLVLTEEPENILLEYPNAVEENIYESDLPTYANDEGRVTLVSTLNDTIDDFYYNEDYHFELLNDLNGISLERISHERNTMDATNWHSASEVVGFATPGYENSQGANLEVEPNEITVSPETFSPDNDGYNDVVSIGYELDEPGYVANIKIFDSNGREVKELANNKLLDRKGALSWNGINENGEKCGVGIYIIYVELFNLDGDVETFKEACVLATRF</sequence>
<accession>A0A6N6M796</accession>
<dbReference type="Pfam" id="PF13205">
    <property type="entry name" value="Big_5"/>
    <property type="match status" value="1"/>
</dbReference>
<keyword evidence="5" id="KW-1185">Reference proteome</keyword>
<dbReference type="OrthoDB" id="9758406at2"/>
<feature type="domain" description="LTD" evidence="3">
    <location>
        <begin position="315"/>
        <end position="434"/>
    </location>
</feature>
<dbReference type="PROSITE" id="PS51841">
    <property type="entry name" value="LTD"/>
    <property type="match status" value="3"/>
</dbReference>
<proteinExistence type="predicted"/>
<dbReference type="Gene3D" id="2.60.40.1220">
    <property type="match status" value="3"/>
</dbReference>
<evidence type="ECO:0000313" key="4">
    <source>
        <dbReference type="EMBL" id="KAB1063936.1"/>
    </source>
</evidence>
<dbReference type="Pfam" id="PF00932">
    <property type="entry name" value="LTD"/>
    <property type="match status" value="3"/>
</dbReference>
<feature type="region of interest" description="Disordered" evidence="2">
    <location>
        <begin position="724"/>
        <end position="747"/>
    </location>
</feature>